<proteinExistence type="predicted"/>
<dbReference type="FunCoup" id="E3LR52">
    <property type="interactions" value="44"/>
</dbReference>
<organism evidence="2">
    <name type="scientific">Caenorhabditis remanei</name>
    <name type="common">Caenorhabditis vulgaris</name>
    <dbReference type="NCBI Taxonomy" id="31234"/>
    <lineage>
        <taxon>Eukaryota</taxon>
        <taxon>Metazoa</taxon>
        <taxon>Ecdysozoa</taxon>
        <taxon>Nematoda</taxon>
        <taxon>Chromadorea</taxon>
        <taxon>Rhabditida</taxon>
        <taxon>Rhabditina</taxon>
        <taxon>Rhabditomorpha</taxon>
        <taxon>Rhabditoidea</taxon>
        <taxon>Rhabditidae</taxon>
        <taxon>Peloderinae</taxon>
        <taxon>Caenorhabditis</taxon>
    </lineage>
</organism>
<evidence type="ECO:0000313" key="2">
    <source>
        <dbReference type="Proteomes" id="UP000008281"/>
    </source>
</evidence>
<name>E3LR52_CAERE</name>
<dbReference type="OrthoDB" id="5839337at2759"/>
<dbReference type="Proteomes" id="UP000008281">
    <property type="component" value="Unassembled WGS sequence"/>
</dbReference>
<keyword evidence="2" id="KW-1185">Reference proteome</keyword>
<gene>
    <name evidence="1" type="ORF">CRE_26540</name>
</gene>
<reference evidence="1" key="1">
    <citation type="submission" date="2007-07" db="EMBL/GenBank/DDBJ databases">
        <title>PCAP assembly of the Caenorhabditis remanei genome.</title>
        <authorList>
            <consortium name="The Caenorhabditis remanei Sequencing Consortium"/>
            <person name="Wilson R.K."/>
        </authorList>
    </citation>
    <scope>NUCLEOTIDE SEQUENCE [LARGE SCALE GENOMIC DNA]</scope>
    <source>
        <strain evidence="1">PB4641</strain>
    </source>
</reference>
<accession>E3LR52</accession>
<dbReference type="eggNOG" id="ENOG502T0FR">
    <property type="taxonomic scope" value="Eukaryota"/>
</dbReference>
<evidence type="ECO:0000313" key="1">
    <source>
        <dbReference type="EMBL" id="EFP07828.1"/>
    </source>
</evidence>
<dbReference type="AlphaFoldDB" id="E3LR52"/>
<dbReference type="HOGENOM" id="CLU_685588_0_0_1"/>
<dbReference type="EMBL" id="DS268413">
    <property type="protein sequence ID" value="EFP07828.1"/>
    <property type="molecule type" value="Genomic_DNA"/>
</dbReference>
<protein>
    <submittedName>
        <fullName evidence="1">Uncharacterized protein</fullName>
    </submittedName>
</protein>
<sequence>MIDFPGNETHCCCISSNPAQICASEKRNTAELTQLWTVKQVLYLIFGHIGLAGIVLLLVFFYIKTVEMWPIDNIVISEESRITTILLAKSLFLVLSLMVIYFPFRKVCMNHPKGVYTTPRYFLYQIFEAGIGPSLYFSFPLVFFLFDFSLYIYIKSVKFINKSGALALSIFKLVTVPLFVYECFLATFDLWQRDHEPGYCRFNGAIWQFMLSHFFILVYHILIIIQTVLLTRMRIDIEFFQRSSRETQSHVATVLSSQTGETRIESEFSEMVYIHPRPFHVPRLGINVLNVKNNRNNEWLALRALLSTTGFYKLYPSKFLIPPGKEISIEVEQCTRADSPTANHNILIEWFSLGLSPPCTDLQRLWSKPYMVPQSHWQYFVLPVFVDDLTITNSSTVMSNLE</sequence>
<dbReference type="OMA" id="WVAIRIL"/>